<evidence type="ECO:0000313" key="2">
    <source>
        <dbReference type="Proteomes" id="UP000887574"/>
    </source>
</evidence>
<dbReference type="PANTHER" id="PTHR24347">
    <property type="entry name" value="SERINE/THREONINE-PROTEIN KINASE"/>
    <property type="match status" value="1"/>
</dbReference>
<dbReference type="InterPro" id="IPR011009">
    <property type="entry name" value="Kinase-like_dom_sf"/>
</dbReference>
<dbReference type="Proteomes" id="UP000887574">
    <property type="component" value="Unplaced"/>
</dbReference>
<dbReference type="GO" id="GO:0004672">
    <property type="term" value="F:protein kinase activity"/>
    <property type="evidence" value="ECO:0007669"/>
    <property type="project" value="InterPro"/>
</dbReference>
<dbReference type="SMART" id="SM00220">
    <property type="entry name" value="S_TKc"/>
    <property type="match status" value="1"/>
</dbReference>
<dbReference type="GO" id="GO:0005524">
    <property type="term" value="F:ATP binding"/>
    <property type="evidence" value="ECO:0007669"/>
    <property type="project" value="InterPro"/>
</dbReference>
<dbReference type="Pfam" id="PF00069">
    <property type="entry name" value="Pkinase"/>
    <property type="match status" value="1"/>
</dbReference>
<dbReference type="SUPFAM" id="SSF56112">
    <property type="entry name" value="Protein kinase-like (PK-like)"/>
    <property type="match status" value="1"/>
</dbReference>
<proteinExistence type="predicted"/>
<evidence type="ECO:0000313" key="3">
    <source>
        <dbReference type="WBParaSite" id="jg4405"/>
    </source>
</evidence>
<dbReference type="Gene3D" id="1.10.510.10">
    <property type="entry name" value="Transferase(Phosphotransferase) domain 1"/>
    <property type="match status" value="1"/>
</dbReference>
<name>A0A915E9V6_9BILA</name>
<reference evidence="3" key="1">
    <citation type="submission" date="2022-11" db="UniProtKB">
        <authorList>
            <consortium name="WormBaseParasite"/>
        </authorList>
    </citation>
    <scope>IDENTIFICATION</scope>
</reference>
<evidence type="ECO:0000259" key="1">
    <source>
        <dbReference type="PROSITE" id="PS50011"/>
    </source>
</evidence>
<dbReference type="WBParaSite" id="jg4405">
    <property type="protein sequence ID" value="jg4405"/>
    <property type="gene ID" value="jg4405"/>
</dbReference>
<accession>A0A915E9V6</accession>
<protein>
    <submittedName>
        <fullName evidence="3">Protein kinase domain-containing protein</fullName>
    </submittedName>
</protein>
<dbReference type="PROSITE" id="PS50011">
    <property type="entry name" value="PROTEIN_KINASE_DOM"/>
    <property type="match status" value="1"/>
</dbReference>
<sequence>MSSKSSKNKVLVICNGYEMRKGRATKTIQVWRCLKKTCNGSAISSLQTTTDLEPKNELLYAAYRTAIFTCLSRFLDTLGIERTEGYAKLDYECGYGRFGKASYSTLTYSIVMPLSIELTQQNLRKKEDTQPLIRLIGIVSARKYQVNGSQVLNFLCQLGFVSEAIIQKLANDLLSALEHLHGKGYAHLGIKPEDLLVECHNKVPRLVLIDMGSCQSRKAMSKLSIWQGGPLEFTAPEQLGHKPCFKSDIWSFGVLLFVVSIGLSPFEDENEEVVRLNILNARFTSTQSNQQENVAINHFSAALLQFLDRIFMTEVSERPSAKECLADGWMLQIASEELVMVDYIQDYVDRRRNRMRSSFLLHEL</sequence>
<feature type="domain" description="Protein kinase" evidence="1">
    <location>
        <begin position="1"/>
        <end position="330"/>
    </location>
</feature>
<dbReference type="InterPro" id="IPR000719">
    <property type="entry name" value="Prot_kinase_dom"/>
</dbReference>
<keyword evidence="2" id="KW-1185">Reference proteome</keyword>
<dbReference type="AlphaFoldDB" id="A0A915E9V6"/>
<organism evidence="2 3">
    <name type="scientific">Ditylenchus dipsaci</name>
    <dbReference type="NCBI Taxonomy" id="166011"/>
    <lineage>
        <taxon>Eukaryota</taxon>
        <taxon>Metazoa</taxon>
        <taxon>Ecdysozoa</taxon>
        <taxon>Nematoda</taxon>
        <taxon>Chromadorea</taxon>
        <taxon>Rhabditida</taxon>
        <taxon>Tylenchina</taxon>
        <taxon>Tylenchomorpha</taxon>
        <taxon>Sphaerularioidea</taxon>
        <taxon>Anguinidae</taxon>
        <taxon>Anguininae</taxon>
        <taxon>Ditylenchus</taxon>
    </lineage>
</organism>